<dbReference type="GO" id="GO:0003676">
    <property type="term" value="F:nucleic acid binding"/>
    <property type="evidence" value="ECO:0007669"/>
    <property type="project" value="InterPro"/>
</dbReference>
<dbReference type="AlphaFoldDB" id="M8EBZ6"/>
<keyword evidence="1" id="KW-0547">Nucleotide-binding</keyword>
<evidence type="ECO:0000256" key="4">
    <source>
        <dbReference type="ARBA" id="ARBA00022840"/>
    </source>
</evidence>
<dbReference type="CDD" id="cd18791">
    <property type="entry name" value="SF2_C_RHA"/>
    <property type="match status" value="1"/>
</dbReference>
<dbReference type="PANTHER" id="PTHR43519:SF1">
    <property type="entry name" value="ATP-DEPENDENT RNA HELICASE HRPB"/>
    <property type="match status" value="1"/>
</dbReference>
<dbReference type="PIRSF" id="PIRSF005496">
    <property type="entry name" value="ATP_hel_hrpB"/>
    <property type="match status" value="1"/>
</dbReference>
<dbReference type="Pfam" id="PF00270">
    <property type="entry name" value="DEAD"/>
    <property type="match status" value="1"/>
</dbReference>
<dbReference type="PROSITE" id="PS51194">
    <property type="entry name" value="HELICASE_CTER"/>
    <property type="match status" value="1"/>
</dbReference>
<evidence type="ECO:0000313" key="7">
    <source>
        <dbReference type="EMBL" id="EMT53010.1"/>
    </source>
</evidence>
<dbReference type="OrthoDB" id="9808833at2"/>
<dbReference type="InterPro" id="IPR049614">
    <property type="entry name" value="HrpB_DEXH"/>
</dbReference>
<evidence type="ECO:0000259" key="5">
    <source>
        <dbReference type="PROSITE" id="PS51192"/>
    </source>
</evidence>
<dbReference type="PATRIC" id="fig|1300222.3.peg.1968"/>
<dbReference type="InterPro" id="IPR010225">
    <property type="entry name" value="HrpB"/>
</dbReference>
<dbReference type="InterPro" id="IPR014001">
    <property type="entry name" value="Helicase_ATP-bd"/>
</dbReference>
<dbReference type="FunFam" id="3.40.50.300:FF:002125">
    <property type="entry name" value="ATP-dependent helicase HrpB"/>
    <property type="match status" value="1"/>
</dbReference>
<dbReference type="SMART" id="SM00487">
    <property type="entry name" value="DEXDc"/>
    <property type="match status" value="1"/>
</dbReference>
<protein>
    <submittedName>
        <fullName evidence="7">ATP-dependent helicase hrpb</fullName>
    </submittedName>
</protein>
<accession>M8EBZ6</accession>
<dbReference type="Pfam" id="PF04408">
    <property type="entry name" value="WHD_HA2"/>
    <property type="match status" value="1"/>
</dbReference>
<evidence type="ECO:0000256" key="2">
    <source>
        <dbReference type="ARBA" id="ARBA00022801"/>
    </source>
</evidence>
<dbReference type="SMART" id="SM00490">
    <property type="entry name" value="HELICc"/>
    <property type="match status" value="1"/>
</dbReference>
<dbReference type="InterPro" id="IPR001650">
    <property type="entry name" value="Helicase_C-like"/>
</dbReference>
<evidence type="ECO:0000256" key="3">
    <source>
        <dbReference type="ARBA" id="ARBA00022806"/>
    </source>
</evidence>
<keyword evidence="8" id="KW-1185">Reference proteome</keyword>
<keyword evidence="2" id="KW-0378">Hydrolase</keyword>
<dbReference type="InterPro" id="IPR011545">
    <property type="entry name" value="DEAD/DEAH_box_helicase_dom"/>
</dbReference>
<dbReference type="InterPro" id="IPR027417">
    <property type="entry name" value="P-loop_NTPase"/>
</dbReference>
<dbReference type="Pfam" id="PF00271">
    <property type="entry name" value="Helicase_C"/>
    <property type="match status" value="1"/>
</dbReference>
<proteinExistence type="predicted"/>
<name>M8EBZ6_9BACL</name>
<dbReference type="InterPro" id="IPR013689">
    <property type="entry name" value="RNA_helicase_ATP-dep_HrpB_C"/>
</dbReference>
<sequence>MKTLPIDSIMPSLLETFRSHASAVLIASPGAGKTTRVPLAFLDEPWLAGRRILMLEPRRLAARMAARYMAASRGERVGETVGYRVRMDSRVGPKTRIEVITEGILTRMLQSDPALEDVGMVIFDEYHERSLQADLGLALCLQSRELLRDDLRILVMSATLEAEPVSALLNGAPILRSEGRSFPVETHYLDTRWEGPLEQKVVHTIQHALKQEEGDILTFLPGAGEIRRVEARLKELELGGQENAGKRIRIEPLYGNMPSAAQDRAIAPCPPGERKIVLATSIAETSLTVEGVRTVIDSGLMRVPRFSPRTGLTKLETVRVARASADQRRGRAGRLGPGTCYRLWTKEEERQLEAARTPEIKEADLTALALELAVWGVADPSELSWLDIPPAAAFRQARQLLARLGALDESGAVTPHGKRMAETGLPPRLAHMILVAIPLGLGGLACELAALLGERDVLRGLRAGEDVDIRTRVEALRFVQDAGSDQVEEYAGISLNRSLCRSVWAEAEHWKHSFGIQQEASDTAACGLLLAYAFPDRIAQRRENGRFLLQNGRGAVFTKIQSLANAPYLVAAELDDQGSESTIYLAAPIDAEQLEKYFADQMENEALVYWEAGQQSVRARVRKRLGAIVIQEAPLLEPDPKDILYALLSGISSEGLELLPWTKQARQLQQRLQFMHRQEQGQSQGQGKWPDVSDEALRETLPDWLGPHLHGMKKGADLQRLSLADILLGMISWEQRRELDKEAPTHIGVPSGSRIPVDYSDPDAPVLSVRLQEMFGLMQTPRICYGRVPLTLHLLSPAHRPVQVTRDLASFWQNAYFDVKKDLKGRYPKHYWPDDPLEAMPTSKVRPKPSAK</sequence>
<reference evidence="7 8" key="1">
    <citation type="submission" date="2013-03" db="EMBL/GenBank/DDBJ databases">
        <title>Assembly of a new bacterial strain Brevibacillus borstelensis AK1.</title>
        <authorList>
            <person name="Rajan I."/>
            <person name="PoliReddy D."/>
            <person name="Sugumar T."/>
            <person name="Rathinam K."/>
            <person name="Alqarawi S."/>
            <person name="Khalil A.B."/>
            <person name="Sivakumar N."/>
        </authorList>
    </citation>
    <scope>NUCLEOTIDE SEQUENCE [LARGE SCALE GENOMIC DNA]</scope>
    <source>
        <strain evidence="7 8">AK1</strain>
    </source>
</reference>
<dbReference type="SUPFAM" id="SSF52540">
    <property type="entry name" value="P-loop containing nucleoside triphosphate hydrolases"/>
    <property type="match status" value="1"/>
</dbReference>
<dbReference type="GO" id="GO:0004386">
    <property type="term" value="F:helicase activity"/>
    <property type="evidence" value="ECO:0007669"/>
    <property type="project" value="UniProtKB-KW"/>
</dbReference>
<organism evidence="7 8">
    <name type="scientific">Brevibacillus borstelensis AK1</name>
    <dbReference type="NCBI Taxonomy" id="1300222"/>
    <lineage>
        <taxon>Bacteria</taxon>
        <taxon>Bacillati</taxon>
        <taxon>Bacillota</taxon>
        <taxon>Bacilli</taxon>
        <taxon>Bacillales</taxon>
        <taxon>Paenibacillaceae</taxon>
        <taxon>Brevibacillus</taxon>
    </lineage>
</organism>
<dbReference type="EMBL" id="APBN01000003">
    <property type="protein sequence ID" value="EMT53010.1"/>
    <property type="molecule type" value="Genomic_DNA"/>
</dbReference>
<dbReference type="PROSITE" id="PS51192">
    <property type="entry name" value="HELICASE_ATP_BIND_1"/>
    <property type="match status" value="1"/>
</dbReference>
<dbReference type="RefSeq" id="WP_003387866.1">
    <property type="nucleotide sequence ID" value="NZ_APBN01000003.1"/>
</dbReference>
<dbReference type="SMART" id="SM00847">
    <property type="entry name" value="HA2"/>
    <property type="match status" value="1"/>
</dbReference>
<feature type="domain" description="Helicase ATP-binding" evidence="5">
    <location>
        <begin position="14"/>
        <end position="178"/>
    </location>
</feature>
<dbReference type="Pfam" id="PF08482">
    <property type="entry name" value="HrpB_C"/>
    <property type="match status" value="1"/>
</dbReference>
<keyword evidence="3 7" id="KW-0347">Helicase</keyword>
<evidence type="ECO:0000259" key="6">
    <source>
        <dbReference type="PROSITE" id="PS51194"/>
    </source>
</evidence>
<dbReference type="Gene3D" id="3.40.50.300">
    <property type="entry name" value="P-loop containing nucleotide triphosphate hydrolases"/>
    <property type="match status" value="2"/>
</dbReference>
<dbReference type="Proteomes" id="UP000012081">
    <property type="component" value="Unassembled WGS sequence"/>
</dbReference>
<dbReference type="CDD" id="cd17990">
    <property type="entry name" value="DEXHc_HrpB"/>
    <property type="match status" value="1"/>
</dbReference>
<dbReference type="STRING" id="1300222.I532_09532"/>
<dbReference type="InterPro" id="IPR048333">
    <property type="entry name" value="HA2_WH"/>
</dbReference>
<evidence type="ECO:0000313" key="8">
    <source>
        <dbReference type="Proteomes" id="UP000012081"/>
    </source>
</evidence>
<evidence type="ECO:0000256" key="1">
    <source>
        <dbReference type="ARBA" id="ARBA00022741"/>
    </source>
</evidence>
<dbReference type="InterPro" id="IPR007502">
    <property type="entry name" value="Helicase-assoc_dom"/>
</dbReference>
<keyword evidence="4" id="KW-0067">ATP-binding</keyword>
<gene>
    <name evidence="7" type="ORF">I532_09532</name>
</gene>
<dbReference type="PANTHER" id="PTHR43519">
    <property type="entry name" value="ATP-DEPENDENT RNA HELICASE HRPB"/>
    <property type="match status" value="1"/>
</dbReference>
<dbReference type="NCBIfam" id="TIGR01970">
    <property type="entry name" value="DEAH_box_HrpB"/>
    <property type="match status" value="1"/>
</dbReference>
<comment type="caution">
    <text evidence="7">The sequence shown here is derived from an EMBL/GenBank/DDBJ whole genome shotgun (WGS) entry which is preliminary data.</text>
</comment>
<dbReference type="Gene3D" id="1.20.120.1080">
    <property type="match status" value="1"/>
</dbReference>
<feature type="domain" description="Helicase C-terminal" evidence="6">
    <location>
        <begin position="196"/>
        <end position="376"/>
    </location>
</feature>
<dbReference type="GO" id="GO:0005524">
    <property type="term" value="F:ATP binding"/>
    <property type="evidence" value="ECO:0007669"/>
    <property type="project" value="UniProtKB-KW"/>
</dbReference>
<dbReference type="GO" id="GO:0016787">
    <property type="term" value="F:hydrolase activity"/>
    <property type="evidence" value="ECO:0007669"/>
    <property type="project" value="UniProtKB-KW"/>
</dbReference>